<evidence type="ECO:0000313" key="2">
    <source>
        <dbReference type="Proteomes" id="UP000627292"/>
    </source>
</evidence>
<dbReference type="Proteomes" id="UP000627292">
    <property type="component" value="Unassembled WGS sequence"/>
</dbReference>
<dbReference type="EMBL" id="BMIB01000004">
    <property type="protein sequence ID" value="GGH75647.1"/>
    <property type="molecule type" value="Genomic_DNA"/>
</dbReference>
<organism evidence="1 2">
    <name type="scientific">Filimonas zeae</name>
    <dbReference type="NCBI Taxonomy" id="1737353"/>
    <lineage>
        <taxon>Bacteria</taxon>
        <taxon>Pseudomonadati</taxon>
        <taxon>Bacteroidota</taxon>
        <taxon>Chitinophagia</taxon>
        <taxon>Chitinophagales</taxon>
        <taxon>Chitinophagaceae</taxon>
        <taxon>Filimonas</taxon>
    </lineage>
</organism>
<reference evidence="1" key="1">
    <citation type="journal article" date="2014" name="Int. J. Syst. Evol. Microbiol.">
        <title>Complete genome sequence of Corynebacterium casei LMG S-19264T (=DSM 44701T), isolated from a smear-ripened cheese.</title>
        <authorList>
            <consortium name="US DOE Joint Genome Institute (JGI-PGF)"/>
            <person name="Walter F."/>
            <person name="Albersmeier A."/>
            <person name="Kalinowski J."/>
            <person name="Ruckert C."/>
        </authorList>
    </citation>
    <scope>NUCLEOTIDE SEQUENCE</scope>
    <source>
        <strain evidence="1">CGMCC 1.15290</strain>
    </source>
</reference>
<reference evidence="1" key="2">
    <citation type="submission" date="2020-09" db="EMBL/GenBank/DDBJ databases">
        <authorList>
            <person name="Sun Q."/>
            <person name="Zhou Y."/>
        </authorList>
    </citation>
    <scope>NUCLEOTIDE SEQUENCE</scope>
    <source>
        <strain evidence="1">CGMCC 1.15290</strain>
    </source>
</reference>
<comment type="caution">
    <text evidence="1">The sequence shown here is derived from an EMBL/GenBank/DDBJ whole genome shotgun (WGS) entry which is preliminary data.</text>
</comment>
<protein>
    <submittedName>
        <fullName evidence="1">Uncharacterized protein</fullName>
    </submittedName>
</protein>
<dbReference type="RefSeq" id="WP_188955550.1">
    <property type="nucleotide sequence ID" value="NZ_BMIB01000004.1"/>
</dbReference>
<dbReference type="AlphaFoldDB" id="A0A917J225"/>
<keyword evidence="2" id="KW-1185">Reference proteome</keyword>
<proteinExistence type="predicted"/>
<name>A0A917J225_9BACT</name>
<gene>
    <name evidence="1" type="ORF">GCM10011379_39430</name>
</gene>
<accession>A0A917J225</accession>
<sequence>MMKTVFFSLAAMAATLSAISQNVALQTSVVQQGGFRVSGPARIENSDATHADLDITNTNGSAAWESRLTLTGYQGRYLRFFYRENDGVSGIFESVNGTFLRHKAAGNVTILNESVGNVGIGTTDPISKLHINGRTTSQGLLSFYSPSGDGAGSTGIVANPNGWTRIDPNGGRFLMTVTRADVNAKRNILDIEPMDTWQHLMELHADGSGFFLGDIGIGTSMPKSKLSVNGVVTAKGIKVTQSDWPDYVFDSVYKLPSLQQVEAHIRKEKRLPDVPSAKTIEKEGVNVGENQALLLKKIEELTLYIIEQNKKIELQNERIRKLEQRQEP</sequence>
<evidence type="ECO:0000313" key="1">
    <source>
        <dbReference type="EMBL" id="GGH75647.1"/>
    </source>
</evidence>